<keyword evidence="2" id="KW-1185">Reference proteome</keyword>
<evidence type="ECO:0008006" key="3">
    <source>
        <dbReference type="Google" id="ProtNLM"/>
    </source>
</evidence>
<evidence type="ECO:0000313" key="1">
    <source>
        <dbReference type="EMBL" id="OXB05105.1"/>
    </source>
</evidence>
<comment type="caution">
    <text evidence="1">The sequence shown here is derived from an EMBL/GenBank/DDBJ whole genome shotgun (WGS) entry which is preliminary data.</text>
</comment>
<reference evidence="1 2" key="1">
    <citation type="submission" date="2016-11" db="EMBL/GenBank/DDBJ databases">
        <title>Whole genomes of Flavobacteriaceae.</title>
        <authorList>
            <person name="Stine C."/>
            <person name="Li C."/>
            <person name="Tadesse D."/>
        </authorList>
    </citation>
    <scope>NUCLEOTIDE SEQUENCE [LARGE SCALE GENOMIC DNA]</scope>
    <source>
        <strain evidence="1 2">CCUG 60112</strain>
    </source>
</reference>
<dbReference type="Proteomes" id="UP000198381">
    <property type="component" value="Unassembled WGS sequence"/>
</dbReference>
<name>A0ABX4CRY3_9FLAO</name>
<organism evidence="1 2">
    <name type="scientific">Flavobacterium plurextorum</name>
    <dbReference type="NCBI Taxonomy" id="1114867"/>
    <lineage>
        <taxon>Bacteria</taxon>
        <taxon>Pseudomonadati</taxon>
        <taxon>Bacteroidota</taxon>
        <taxon>Flavobacteriia</taxon>
        <taxon>Flavobacteriales</taxon>
        <taxon>Flavobacteriaceae</taxon>
        <taxon>Flavobacterium</taxon>
    </lineage>
</organism>
<dbReference type="EMBL" id="MUHD01000029">
    <property type="protein sequence ID" value="OXB05105.1"/>
    <property type="molecule type" value="Genomic_DNA"/>
</dbReference>
<dbReference type="PROSITE" id="PS51257">
    <property type="entry name" value="PROKAR_LIPOPROTEIN"/>
    <property type="match status" value="1"/>
</dbReference>
<proteinExistence type="predicted"/>
<gene>
    <name evidence="1" type="ORF">B0A81_15475</name>
</gene>
<protein>
    <recommendedName>
        <fullName evidence="3">Lipoprotein</fullName>
    </recommendedName>
</protein>
<sequence length="148" mass="17281">MNKLKIIIALFVLLSISCSKKSEIELIFIASINEYWSYKDDCLGTKGIYFQFKENGTHDKYLLHIDDGFSLFNTDMGGGNDVRTWSIKNDTTFVFDNEEYKIEKISDEEILLSYYHYKIKNKKCFVRLRKWVDGPEGPKPLDSVKAKQ</sequence>
<evidence type="ECO:0000313" key="2">
    <source>
        <dbReference type="Proteomes" id="UP000198381"/>
    </source>
</evidence>
<accession>A0ABX4CRY3</accession>
<dbReference type="RefSeq" id="WP_089058859.1">
    <property type="nucleotide sequence ID" value="NZ_MUHD01000029.1"/>
</dbReference>